<dbReference type="RefSeq" id="WP_006863459.1">
    <property type="nucleotide sequence ID" value="NZ_ACCL02000019.1"/>
</dbReference>
<reference evidence="7" key="1">
    <citation type="submission" date="2009-07" db="EMBL/GenBank/DDBJ databases">
        <authorList>
            <person name="Weinstock G."/>
            <person name="Sodergren E."/>
            <person name="Clifton S."/>
            <person name="Fulton L."/>
            <person name="Fulton B."/>
            <person name="Courtney L."/>
            <person name="Fronick C."/>
            <person name="Harrison M."/>
            <person name="Strong C."/>
            <person name="Farmer C."/>
            <person name="Delahaunty K."/>
            <person name="Markovic C."/>
            <person name="Hall O."/>
            <person name="Minx P."/>
            <person name="Tomlinson C."/>
            <person name="Mitreva M."/>
            <person name="Nelson J."/>
            <person name="Hou S."/>
            <person name="Wollam A."/>
            <person name="Pepin K.H."/>
            <person name="Johnson M."/>
            <person name="Bhonagiri V."/>
            <person name="Nash W.E."/>
            <person name="Warren W."/>
            <person name="Chinwalla A."/>
            <person name="Mardis E.R."/>
            <person name="Wilson R.K."/>
        </authorList>
    </citation>
    <scope>NUCLEOTIDE SEQUENCE [LARGE SCALE GENOMIC DNA]</scope>
    <source>
        <strain evidence="7">DSM 14469</strain>
    </source>
</reference>
<comment type="subcellular location">
    <subcellularLocation>
        <location evidence="1">Cell membrane</location>
        <topology evidence="1">Multi-pass membrane protein</topology>
    </subcellularLocation>
</comment>
<dbReference type="InterPro" id="IPR017039">
    <property type="entry name" value="Virul_fac_BrkB"/>
</dbReference>
<evidence type="ECO:0000256" key="6">
    <source>
        <dbReference type="SAM" id="Phobius"/>
    </source>
</evidence>
<dbReference type="NCBIfam" id="TIGR00765">
    <property type="entry name" value="yihY_not_rbn"/>
    <property type="match status" value="1"/>
</dbReference>
<keyword evidence="5 6" id="KW-0472">Membrane</keyword>
<keyword evidence="3 6" id="KW-0812">Transmembrane</keyword>
<feature type="transmembrane region" description="Helical" evidence="6">
    <location>
        <begin position="119"/>
        <end position="142"/>
    </location>
</feature>
<evidence type="ECO:0000313" key="8">
    <source>
        <dbReference type="Proteomes" id="UP000005561"/>
    </source>
</evidence>
<feature type="transmembrane region" description="Helical" evidence="6">
    <location>
        <begin position="163"/>
        <end position="182"/>
    </location>
</feature>
<dbReference type="Proteomes" id="UP000005561">
    <property type="component" value="Unassembled WGS sequence"/>
</dbReference>
<dbReference type="PANTHER" id="PTHR30213:SF0">
    <property type="entry name" value="UPF0761 MEMBRANE PROTEIN YIHY"/>
    <property type="match status" value="1"/>
</dbReference>
<accession>C6LJ60</accession>
<evidence type="ECO:0000256" key="5">
    <source>
        <dbReference type="ARBA" id="ARBA00023136"/>
    </source>
</evidence>
<dbReference type="AlphaFoldDB" id="C6LJ60"/>
<gene>
    <name evidence="7" type="ORF">BRYFOR_08694</name>
</gene>
<dbReference type="PANTHER" id="PTHR30213">
    <property type="entry name" value="INNER MEMBRANE PROTEIN YHJD"/>
    <property type="match status" value="1"/>
</dbReference>
<dbReference type="PIRSF" id="PIRSF035875">
    <property type="entry name" value="RNase_BN"/>
    <property type="match status" value="1"/>
</dbReference>
<keyword evidence="4 6" id="KW-1133">Transmembrane helix</keyword>
<feature type="transmembrane region" description="Helical" evidence="6">
    <location>
        <begin position="55"/>
        <end position="81"/>
    </location>
</feature>
<protein>
    <submittedName>
        <fullName evidence="7">YihY family protein</fullName>
    </submittedName>
</protein>
<name>C6LJ60_9FIRM</name>
<evidence type="ECO:0000313" key="7">
    <source>
        <dbReference type="EMBL" id="EET59380.1"/>
    </source>
</evidence>
<sequence>MIYLSENTAEGRRGCKKDGAEEKNAWEKDTMERFWKFYKLFRRFMRKMKKDRVDAFAAQSALFIIMGFFPFFMLLLTLIQYTPLTSDMVMDLLMEILPSSFYDLIAGIVEELFSSSTALLSGTVIAALWAAARSVLAITNGLNSVRGVEENRNYVFMRLRSGLYILFLIFAIVLACILLLFGNLLQNTAFQYFPVLGSFTGMIVLVRAVISMLVLSLVFLAMYCSLPNCKIKIIRQIPGAVFAASAWAIYSYGFSLYFDYASHSTSIYGSLTTVVMIMLWLYFCMWLLFAGAEVNCYLEYPDAFMEEEST</sequence>
<dbReference type="Pfam" id="PF03631">
    <property type="entry name" value="Virul_fac_BrkB"/>
    <property type="match status" value="1"/>
</dbReference>
<keyword evidence="2" id="KW-1003">Cell membrane</keyword>
<dbReference type="STRING" id="168384.SAMN05660368_00840"/>
<evidence type="ECO:0000256" key="1">
    <source>
        <dbReference type="ARBA" id="ARBA00004651"/>
    </source>
</evidence>
<dbReference type="OrthoDB" id="9775903at2"/>
<feature type="transmembrane region" description="Helical" evidence="6">
    <location>
        <begin position="237"/>
        <end position="255"/>
    </location>
</feature>
<keyword evidence="8" id="KW-1185">Reference proteome</keyword>
<feature type="transmembrane region" description="Helical" evidence="6">
    <location>
        <begin position="202"/>
        <end position="225"/>
    </location>
</feature>
<organism evidence="7 8">
    <name type="scientific">Marvinbryantia formatexigens DSM 14469</name>
    <dbReference type="NCBI Taxonomy" id="478749"/>
    <lineage>
        <taxon>Bacteria</taxon>
        <taxon>Bacillati</taxon>
        <taxon>Bacillota</taxon>
        <taxon>Clostridia</taxon>
        <taxon>Lachnospirales</taxon>
        <taxon>Lachnospiraceae</taxon>
        <taxon>Marvinbryantia</taxon>
    </lineage>
</organism>
<evidence type="ECO:0000256" key="4">
    <source>
        <dbReference type="ARBA" id="ARBA00022989"/>
    </source>
</evidence>
<feature type="transmembrane region" description="Helical" evidence="6">
    <location>
        <begin position="267"/>
        <end position="289"/>
    </location>
</feature>
<dbReference type="GO" id="GO:0005886">
    <property type="term" value="C:plasma membrane"/>
    <property type="evidence" value="ECO:0007669"/>
    <property type="project" value="UniProtKB-SubCell"/>
</dbReference>
<evidence type="ECO:0000256" key="3">
    <source>
        <dbReference type="ARBA" id="ARBA00022692"/>
    </source>
</evidence>
<dbReference type="EMBL" id="ACCL02000019">
    <property type="protein sequence ID" value="EET59380.1"/>
    <property type="molecule type" value="Genomic_DNA"/>
</dbReference>
<comment type="caution">
    <text evidence="7">The sequence shown here is derived from an EMBL/GenBank/DDBJ whole genome shotgun (WGS) entry which is preliminary data.</text>
</comment>
<dbReference type="eggNOG" id="COG1295">
    <property type="taxonomic scope" value="Bacteria"/>
</dbReference>
<proteinExistence type="predicted"/>
<evidence type="ECO:0000256" key="2">
    <source>
        <dbReference type="ARBA" id="ARBA00022475"/>
    </source>
</evidence>